<dbReference type="EMBL" id="SRLO01000688">
    <property type="protein sequence ID" value="TNN48629.1"/>
    <property type="molecule type" value="Genomic_DNA"/>
</dbReference>
<dbReference type="GO" id="GO:0005762">
    <property type="term" value="C:mitochondrial large ribosomal subunit"/>
    <property type="evidence" value="ECO:0007669"/>
    <property type="project" value="TreeGrafter"/>
</dbReference>
<dbReference type="PANTHER" id="PTHR11075">
    <property type="entry name" value="PEPTIDE CHAIN RELEASE FACTOR"/>
    <property type="match status" value="1"/>
</dbReference>
<dbReference type="GO" id="GO:0004045">
    <property type="term" value="F:peptidyl-tRNA hydrolase activity"/>
    <property type="evidence" value="ECO:0007669"/>
    <property type="project" value="TreeGrafter"/>
</dbReference>
<evidence type="ECO:0000313" key="2">
    <source>
        <dbReference type="EMBL" id="TNN48629.1"/>
    </source>
</evidence>
<dbReference type="GO" id="GO:0070126">
    <property type="term" value="P:mitochondrial translational termination"/>
    <property type="evidence" value="ECO:0007669"/>
    <property type="project" value="TreeGrafter"/>
</dbReference>
<keyword evidence="3" id="KW-1185">Reference proteome</keyword>
<comment type="caution">
    <text evidence="2">The sequence shown here is derived from an EMBL/GenBank/DDBJ whole genome shotgun (WGS) entry which is preliminary data.</text>
</comment>
<feature type="region of interest" description="Disordered" evidence="1">
    <location>
        <begin position="118"/>
        <end position="138"/>
    </location>
</feature>
<dbReference type="PANTHER" id="PTHR11075:SF54">
    <property type="entry name" value="LARGE RIBOSOMAL SUBUNIT PROTEIN ML62"/>
    <property type="match status" value="1"/>
</dbReference>
<evidence type="ECO:0000256" key="1">
    <source>
        <dbReference type="SAM" id="MobiDB-lite"/>
    </source>
</evidence>
<dbReference type="OrthoDB" id="270639at2759"/>
<organism evidence="2 3">
    <name type="scientific">Liparis tanakae</name>
    <name type="common">Tanaka's snailfish</name>
    <dbReference type="NCBI Taxonomy" id="230148"/>
    <lineage>
        <taxon>Eukaryota</taxon>
        <taxon>Metazoa</taxon>
        <taxon>Chordata</taxon>
        <taxon>Craniata</taxon>
        <taxon>Vertebrata</taxon>
        <taxon>Euteleostomi</taxon>
        <taxon>Actinopterygii</taxon>
        <taxon>Neopterygii</taxon>
        <taxon>Teleostei</taxon>
        <taxon>Neoteleostei</taxon>
        <taxon>Acanthomorphata</taxon>
        <taxon>Eupercaria</taxon>
        <taxon>Perciformes</taxon>
        <taxon>Cottioidei</taxon>
        <taxon>Cottales</taxon>
        <taxon>Liparidae</taxon>
        <taxon>Liparis</taxon>
    </lineage>
</organism>
<evidence type="ECO:0000313" key="3">
    <source>
        <dbReference type="Proteomes" id="UP000314294"/>
    </source>
</evidence>
<dbReference type="InterPro" id="IPR052104">
    <property type="entry name" value="Mito_Release_Factor_mL62"/>
</dbReference>
<dbReference type="AlphaFoldDB" id="A0A4Z2G536"/>
<keyword evidence="2" id="KW-0378">Hydrolase</keyword>
<dbReference type="Proteomes" id="UP000314294">
    <property type="component" value="Unassembled WGS sequence"/>
</dbReference>
<protein>
    <submittedName>
        <fullName evidence="2">Peptidyl-tRNA hydrolase ICT1, mitochondrial</fullName>
    </submittedName>
</protein>
<dbReference type="SUPFAM" id="SSF110916">
    <property type="entry name" value="Peptidyl-tRNA hydrolase domain-like"/>
    <property type="match status" value="1"/>
</dbReference>
<proteinExistence type="predicted"/>
<name>A0A4Z2G536_9TELE</name>
<reference evidence="2 3" key="1">
    <citation type="submission" date="2019-03" db="EMBL/GenBank/DDBJ databases">
        <title>First draft genome of Liparis tanakae, snailfish: a comprehensive survey of snailfish specific genes.</title>
        <authorList>
            <person name="Kim W."/>
            <person name="Song I."/>
            <person name="Jeong J.-H."/>
            <person name="Kim D."/>
            <person name="Kim S."/>
            <person name="Ryu S."/>
            <person name="Song J.Y."/>
            <person name="Lee S.K."/>
        </authorList>
    </citation>
    <scope>NUCLEOTIDE SEQUENCE [LARGE SCALE GENOMIC DNA]</scope>
    <source>
        <tissue evidence="2">Muscle</tissue>
    </source>
</reference>
<dbReference type="GO" id="GO:0016150">
    <property type="term" value="F:translation release factor activity, codon nonspecific"/>
    <property type="evidence" value="ECO:0007669"/>
    <property type="project" value="TreeGrafter"/>
</dbReference>
<sequence length="138" mass="15611">MAALIARRCYLLCRRAGEHVISPHEHMRDVVMRGANNALQQTAGYGTRRTDTTQNKNRINKAGELLVTSELSRSQQRNLSDCVQKIAAILAEASERPRDPTAEDVALREARLKKGNAERLKQKKINAAMKRSRRVEFD</sequence>
<dbReference type="Gene3D" id="3.30.160.20">
    <property type="match status" value="1"/>
</dbReference>
<gene>
    <name evidence="2" type="primary">ict1</name>
    <name evidence="2" type="ORF">EYF80_041167</name>
</gene>
<accession>A0A4Z2G536</accession>